<dbReference type="Proteomes" id="UP000250266">
    <property type="component" value="Unassembled WGS sequence"/>
</dbReference>
<sequence length="63" mass="7147">TIIFHGKNARPSHDLKIQNMDPDERKRYLKKIEEADQSGSVKKGGWLDRLIAQGNKGTEDQLA</sequence>
<reference evidence="1 2" key="1">
    <citation type="journal article" date="2016" name="Nat. Commun.">
        <title>Ectomycorrhizal ecology is imprinted in the genome of the dominant symbiotic fungus Cenococcum geophilum.</title>
        <authorList>
            <consortium name="DOE Joint Genome Institute"/>
            <person name="Peter M."/>
            <person name="Kohler A."/>
            <person name="Ohm R.A."/>
            <person name="Kuo A."/>
            <person name="Krutzmann J."/>
            <person name="Morin E."/>
            <person name="Arend M."/>
            <person name="Barry K.W."/>
            <person name="Binder M."/>
            <person name="Choi C."/>
            <person name="Clum A."/>
            <person name="Copeland A."/>
            <person name="Grisel N."/>
            <person name="Haridas S."/>
            <person name="Kipfer T."/>
            <person name="LaButti K."/>
            <person name="Lindquist E."/>
            <person name="Lipzen A."/>
            <person name="Maire R."/>
            <person name="Meier B."/>
            <person name="Mihaltcheva S."/>
            <person name="Molinier V."/>
            <person name="Murat C."/>
            <person name="Poggeler S."/>
            <person name="Quandt C.A."/>
            <person name="Sperisen C."/>
            <person name="Tritt A."/>
            <person name="Tisserant E."/>
            <person name="Crous P.W."/>
            <person name="Henrissat B."/>
            <person name="Nehls U."/>
            <person name="Egli S."/>
            <person name="Spatafora J.W."/>
            <person name="Grigoriev I.V."/>
            <person name="Martin F.M."/>
        </authorList>
    </citation>
    <scope>NUCLEOTIDE SEQUENCE [LARGE SCALE GENOMIC DNA]</scope>
    <source>
        <strain evidence="1 2">CBS 459.81</strain>
    </source>
</reference>
<name>A0A8E2E479_9PEZI</name>
<proteinExistence type="predicted"/>
<dbReference type="EMBL" id="KV745172">
    <property type="protein sequence ID" value="OCK76869.1"/>
    <property type="molecule type" value="Genomic_DNA"/>
</dbReference>
<feature type="non-terminal residue" evidence="1">
    <location>
        <position position="1"/>
    </location>
</feature>
<protein>
    <submittedName>
        <fullName evidence="1">Uncharacterized protein</fullName>
    </submittedName>
</protein>
<evidence type="ECO:0000313" key="1">
    <source>
        <dbReference type="EMBL" id="OCK76869.1"/>
    </source>
</evidence>
<dbReference type="OrthoDB" id="5313204at2759"/>
<gene>
    <name evidence="1" type="ORF">K432DRAFT_249466</name>
</gene>
<evidence type="ECO:0000313" key="2">
    <source>
        <dbReference type="Proteomes" id="UP000250266"/>
    </source>
</evidence>
<organism evidence="1 2">
    <name type="scientific">Lepidopterella palustris CBS 459.81</name>
    <dbReference type="NCBI Taxonomy" id="1314670"/>
    <lineage>
        <taxon>Eukaryota</taxon>
        <taxon>Fungi</taxon>
        <taxon>Dikarya</taxon>
        <taxon>Ascomycota</taxon>
        <taxon>Pezizomycotina</taxon>
        <taxon>Dothideomycetes</taxon>
        <taxon>Pleosporomycetidae</taxon>
        <taxon>Mytilinidiales</taxon>
        <taxon>Argynnaceae</taxon>
        <taxon>Lepidopterella</taxon>
    </lineage>
</organism>
<keyword evidence="2" id="KW-1185">Reference proteome</keyword>
<accession>A0A8E2E479</accession>
<dbReference type="AlphaFoldDB" id="A0A8E2E479"/>
<feature type="non-terminal residue" evidence="1">
    <location>
        <position position="63"/>
    </location>
</feature>